<evidence type="ECO:0000259" key="2">
    <source>
        <dbReference type="Pfam" id="PF08588"/>
    </source>
</evidence>
<feature type="domain" description="Domain of unknown function at the cortex 1" evidence="2">
    <location>
        <begin position="2"/>
        <end position="198"/>
    </location>
</feature>
<evidence type="ECO:0000313" key="3">
    <source>
        <dbReference type="EMBL" id="GMF38244.1"/>
    </source>
</evidence>
<feature type="compositionally biased region" description="Low complexity" evidence="1">
    <location>
        <begin position="394"/>
        <end position="411"/>
    </location>
</feature>
<proteinExistence type="predicted"/>
<dbReference type="Pfam" id="PF08588">
    <property type="entry name" value="Duc1"/>
    <property type="match status" value="1"/>
</dbReference>
<keyword evidence="4" id="KW-1185">Reference proteome</keyword>
<organism evidence="3 4">
    <name type="scientific">Phytophthora fragariaefolia</name>
    <dbReference type="NCBI Taxonomy" id="1490495"/>
    <lineage>
        <taxon>Eukaryota</taxon>
        <taxon>Sar</taxon>
        <taxon>Stramenopiles</taxon>
        <taxon>Oomycota</taxon>
        <taxon>Peronosporomycetes</taxon>
        <taxon>Peronosporales</taxon>
        <taxon>Peronosporaceae</taxon>
        <taxon>Phytophthora</taxon>
    </lineage>
</organism>
<reference evidence="3" key="1">
    <citation type="submission" date="2023-04" db="EMBL/GenBank/DDBJ databases">
        <title>Phytophthora fragariaefolia NBRC 109709.</title>
        <authorList>
            <person name="Ichikawa N."/>
            <person name="Sato H."/>
            <person name="Tonouchi N."/>
        </authorList>
    </citation>
    <scope>NUCLEOTIDE SEQUENCE</scope>
    <source>
        <strain evidence="3">NBRC 109709</strain>
    </source>
</reference>
<dbReference type="InterPro" id="IPR013897">
    <property type="entry name" value="Duc1"/>
</dbReference>
<dbReference type="OrthoDB" id="71430at2759"/>
<comment type="caution">
    <text evidence="3">The sequence shown here is derived from an EMBL/GenBank/DDBJ whole genome shotgun (WGS) entry which is preliminary data.</text>
</comment>
<dbReference type="Proteomes" id="UP001165121">
    <property type="component" value="Unassembled WGS sequence"/>
</dbReference>
<feature type="region of interest" description="Disordered" evidence="1">
    <location>
        <begin position="390"/>
        <end position="411"/>
    </location>
</feature>
<name>A0A9W7CQA2_9STRA</name>
<sequence length="498" mass="56878">MQLQLQFKQPPPEGSVLYIGGEVPRAMNLGFFTSRGCNLLLSVLRSLVRGLHYSFGEPDQSRAGCEDADLPHISFPLYTAVDQFVCTPAGQKPPVLGSADFGESKEVASKRRRSGASGATYVFNTKDTYSFHFHSYYIDFLRWQVTNVPGMKATDLKVFWEDMPLHLVAYFINPDSVDGGELPAIHSRQVKKYQFCFQLSHTTRQPQQGLNFVQDPHRLSAVNLQVPGGVPTIYKRLEEIQREITKYEVHVPTWFEYLSCSQTTRERRIGYVVVIREYVDDPPIRNKEEPKPSRSSHKKRNLPRKDRKTTNERVLLLPALAAFAPLSFLEHRDHSQVEKKKSRDSVFATSSVTVRSRRRDVDKIEGEREFLDYYIQLLVTPFPEIIASEEDTSSYESDNSDNSSSSSPPSTRTIVFSSTSIAGDRHNCTIITIIGKRVAIFVGRYQLLHHLDVYIFVLIDHFSREKFGPQRAYPSETRYRSCCPCTEQHPMASRMAYA</sequence>
<protein>
    <submittedName>
        <fullName evidence="3">Unnamed protein product</fullName>
    </submittedName>
</protein>
<dbReference type="AlphaFoldDB" id="A0A9W7CQA2"/>
<evidence type="ECO:0000313" key="4">
    <source>
        <dbReference type="Proteomes" id="UP001165121"/>
    </source>
</evidence>
<gene>
    <name evidence="3" type="ORF">Pfra01_001095800</name>
</gene>
<evidence type="ECO:0000256" key="1">
    <source>
        <dbReference type="SAM" id="MobiDB-lite"/>
    </source>
</evidence>
<feature type="compositionally biased region" description="Basic residues" evidence="1">
    <location>
        <begin position="294"/>
        <end position="307"/>
    </location>
</feature>
<accession>A0A9W7CQA2</accession>
<feature type="compositionally biased region" description="Basic and acidic residues" evidence="1">
    <location>
        <begin position="283"/>
        <end position="292"/>
    </location>
</feature>
<feature type="region of interest" description="Disordered" evidence="1">
    <location>
        <begin position="283"/>
        <end position="308"/>
    </location>
</feature>
<dbReference type="EMBL" id="BSXT01001079">
    <property type="protein sequence ID" value="GMF38244.1"/>
    <property type="molecule type" value="Genomic_DNA"/>
</dbReference>